<keyword evidence="2" id="KW-1185">Reference proteome</keyword>
<evidence type="ECO:0000313" key="3">
    <source>
        <dbReference type="RefSeq" id="XP_030753168.1"/>
    </source>
</evidence>
<dbReference type="InterPro" id="IPR050863">
    <property type="entry name" value="CenT-Element_Derived"/>
</dbReference>
<sequence>MAGYDWYKSFLIRNPILSQRRSQNLNPARAQKLNPFITIDHFNKLENILRALDIKNSPERIFNIDEKGCRLTLHHGQRVLAKKGSRRVHLISNEHAENCTIVACVSALGHAVPPLIIFMGSRLKESYKEHLPPGSAVAMAEKGSMNREIFVQWLHHFSKFKPAGRILLILDGASCHLDISIVDAAENFEMSLYCLPSNTTHELQPLDKAVFRAFEHYWDSELLRYWKDNPTNLRSIKKENFGKILNLTSLPVTQLATSTDAWSSNQPATQPTGQQTSNLVIQPYSQISYHSVTGQDEISKKMTNLLPTPDFSIKNN</sequence>
<dbReference type="InterPro" id="IPR004875">
    <property type="entry name" value="DDE_SF_endonuclease_dom"/>
</dbReference>
<dbReference type="OrthoDB" id="6750429at2759"/>
<dbReference type="AlphaFoldDB" id="A0A6J2XNR9"/>
<proteinExistence type="predicted"/>
<dbReference type="GO" id="GO:0003677">
    <property type="term" value="F:DNA binding"/>
    <property type="evidence" value="ECO:0007669"/>
    <property type="project" value="TreeGrafter"/>
</dbReference>
<dbReference type="InParanoid" id="A0A6J2XNR9"/>
<accession>A0A6J2XNR9</accession>
<reference evidence="3" key="1">
    <citation type="submission" date="2025-08" db="UniProtKB">
        <authorList>
            <consortium name="RefSeq"/>
        </authorList>
    </citation>
    <scope>IDENTIFICATION</scope>
    <source>
        <tissue evidence="3">Gonads</tissue>
    </source>
</reference>
<dbReference type="PANTHER" id="PTHR19303">
    <property type="entry name" value="TRANSPOSON"/>
    <property type="match status" value="1"/>
</dbReference>
<dbReference type="InterPro" id="IPR036397">
    <property type="entry name" value="RNaseH_sf"/>
</dbReference>
<dbReference type="RefSeq" id="XP_030753168.1">
    <property type="nucleotide sequence ID" value="XM_030897308.1"/>
</dbReference>
<evidence type="ECO:0000259" key="1">
    <source>
        <dbReference type="Pfam" id="PF03184"/>
    </source>
</evidence>
<dbReference type="GO" id="GO:0005634">
    <property type="term" value="C:nucleus"/>
    <property type="evidence" value="ECO:0007669"/>
    <property type="project" value="TreeGrafter"/>
</dbReference>
<dbReference type="Pfam" id="PF03184">
    <property type="entry name" value="DDE_1"/>
    <property type="match status" value="1"/>
</dbReference>
<dbReference type="PANTHER" id="PTHR19303:SF74">
    <property type="entry name" value="POGO TRANSPOSABLE ELEMENT WITH KRAB DOMAIN"/>
    <property type="match status" value="1"/>
</dbReference>
<name>A0A6J2XNR9_SITOR</name>
<protein>
    <submittedName>
        <fullName evidence="3">Uncharacterized protein LOC115880172</fullName>
    </submittedName>
</protein>
<organism evidence="2 3">
    <name type="scientific">Sitophilus oryzae</name>
    <name type="common">Rice weevil</name>
    <name type="synonym">Curculio oryzae</name>
    <dbReference type="NCBI Taxonomy" id="7048"/>
    <lineage>
        <taxon>Eukaryota</taxon>
        <taxon>Metazoa</taxon>
        <taxon>Ecdysozoa</taxon>
        <taxon>Arthropoda</taxon>
        <taxon>Hexapoda</taxon>
        <taxon>Insecta</taxon>
        <taxon>Pterygota</taxon>
        <taxon>Neoptera</taxon>
        <taxon>Endopterygota</taxon>
        <taxon>Coleoptera</taxon>
        <taxon>Polyphaga</taxon>
        <taxon>Cucujiformia</taxon>
        <taxon>Curculionidae</taxon>
        <taxon>Dryophthorinae</taxon>
        <taxon>Sitophilus</taxon>
    </lineage>
</organism>
<dbReference type="Proteomes" id="UP000504635">
    <property type="component" value="Unplaced"/>
</dbReference>
<feature type="domain" description="DDE-1" evidence="1">
    <location>
        <begin position="100"/>
        <end position="243"/>
    </location>
</feature>
<dbReference type="GeneID" id="115880172"/>
<dbReference type="Gene3D" id="3.30.420.10">
    <property type="entry name" value="Ribonuclease H-like superfamily/Ribonuclease H"/>
    <property type="match status" value="1"/>
</dbReference>
<evidence type="ECO:0000313" key="2">
    <source>
        <dbReference type="Proteomes" id="UP000504635"/>
    </source>
</evidence>
<dbReference type="KEGG" id="soy:115880172"/>
<gene>
    <name evidence="3" type="primary">LOC115880172</name>
</gene>